<dbReference type="Proteomes" id="UP000034160">
    <property type="component" value="Unassembled WGS sequence"/>
</dbReference>
<gene>
    <name evidence="2" type="ORF">UU93_C0004G0033</name>
</gene>
<dbReference type="EMBL" id="LCCN01000004">
    <property type="protein sequence ID" value="KKS32986.1"/>
    <property type="molecule type" value="Genomic_DNA"/>
</dbReference>
<organism evidence="2 3">
    <name type="scientific">Candidatus Amesbacteria bacterium GW2011_GWA2_42_12</name>
    <dbReference type="NCBI Taxonomy" id="1618356"/>
    <lineage>
        <taxon>Bacteria</taxon>
        <taxon>Candidatus Amesiibacteriota</taxon>
    </lineage>
</organism>
<dbReference type="InterPro" id="IPR007060">
    <property type="entry name" value="FtsL/DivIC"/>
</dbReference>
<proteinExistence type="predicted"/>
<protein>
    <submittedName>
        <fullName evidence="2">Septum formation initiator</fullName>
    </submittedName>
</protein>
<evidence type="ECO:0000313" key="2">
    <source>
        <dbReference type="EMBL" id="KKS32986.1"/>
    </source>
</evidence>
<sequence length="115" mass="13305">MKNAKWWIFVVISLFVAVKLGIGVVRLWKTGGLVDEAKKEVSDLKKENSSLQEKLVYVNSPEFVEKEARDKLGYGREGEVILVLSDQNANLKSQISNPKTEVPNWKRWWDLYIRI</sequence>
<name>A0A0G1AFT4_9BACT</name>
<keyword evidence="1" id="KW-1133">Transmembrane helix</keyword>
<feature type="transmembrane region" description="Helical" evidence="1">
    <location>
        <begin position="6"/>
        <end position="28"/>
    </location>
</feature>
<dbReference type="Pfam" id="PF04977">
    <property type="entry name" value="DivIC"/>
    <property type="match status" value="1"/>
</dbReference>
<comment type="caution">
    <text evidence="2">The sequence shown here is derived from an EMBL/GenBank/DDBJ whole genome shotgun (WGS) entry which is preliminary data.</text>
</comment>
<keyword evidence="1" id="KW-0812">Transmembrane</keyword>
<reference evidence="2 3" key="1">
    <citation type="journal article" date="2015" name="Nature">
        <title>rRNA introns, odd ribosomes, and small enigmatic genomes across a large radiation of phyla.</title>
        <authorList>
            <person name="Brown C.T."/>
            <person name="Hug L.A."/>
            <person name="Thomas B.C."/>
            <person name="Sharon I."/>
            <person name="Castelle C.J."/>
            <person name="Singh A."/>
            <person name="Wilkins M.J."/>
            <person name="Williams K.H."/>
            <person name="Banfield J.F."/>
        </authorList>
    </citation>
    <scope>NUCLEOTIDE SEQUENCE [LARGE SCALE GENOMIC DNA]</scope>
</reference>
<keyword evidence="1" id="KW-0472">Membrane</keyword>
<dbReference type="STRING" id="1618356.UU93_C0004G0033"/>
<evidence type="ECO:0000313" key="3">
    <source>
        <dbReference type="Proteomes" id="UP000034160"/>
    </source>
</evidence>
<dbReference type="AlphaFoldDB" id="A0A0G1AFT4"/>
<evidence type="ECO:0000256" key="1">
    <source>
        <dbReference type="SAM" id="Phobius"/>
    </source>
</evidence>
<accession>A0A0G1AFT4</accession>